<evidence type="ECO:0000313" key="5">
    <source>
        <dbReference type="Proteomes" id="UP001449795"/>
    </source>
</evidence>
<evidence type="ECO:0000313" key="4">
    <source>
        <dbReference type="Proteomes" id="UP000534870"/>
    </source>
</evidence>
<keyword evidence="1" id="KW-0472">Membrane</keyword>
<feature type="transmembrane region" description="Helical" evidence="1">
    <location>
        <begin position="32"/>
        <end position="54"/>
    </location>
</feature>
<dbReference type="EMBL" id="JABXXP010000057">
    <property type="protein sequence ID" value="NVN10621.1"/>
    <property type="molecule type" value="Genomic_DNA"/>
</dbReference>
<sequence>MSSFSQNIRWDAGFGRLIQKKIMPSGGFYRALVIWLVISGIIWGVIGYLAWCLWRWI</sequence>
<dbReference type="Proteomes" id="UP000534870">
    <property type="component" value="Unassembled WGS sequence"/>
</dbReference>
<evidence type="ECO:0000256" key="1">
    <source>
        <dbReference type="SAM" id="Phobius"/>
    </source>
</evidence>
<accession>A0A7Y7IVN5</accession>
<dbReference type="RefSeq" id="WP_176639388.1">
    <property type="nucleotide sequence ID" value="NZ_CP152276.1"/>
</dbReference>
<keyword evidence="5" id="KW-1185">Reference proteome</keyword>
<reference evidence="2 4" key="1">
    <citation type="submission" date="2020-06" db="EMBL/GenBank/DDBJ databases">
        <title>Description of novel acetic acid bacteria.</title>
        <authorList>
            <person name="Sombolestani A."/>
        </authorList>
    </citation>
    <scope>NUCLEOTIDE SEQUENCE [LARGE SCALE GENOMIC DNA]</scope>
    <source>
        <strain evidence="2 4">LMG 31431</strain>
    </source>
</reference>
<proteinExistence type="predicted"/>
<protein>
    <submittedName>
        <fullName evidence="2">Uncharacterized protein</fullName>
    </submittedName>
</protein>
<organism evidence="2 4">
    <name type="scientific">Nguyenibacter vanlangensis</name>
    <dbReference type="NCBI Taxonomy" id="1216886"/>
    <lineage>
        <taxon>Bacteria</taxon>
        <taxon>Pseudomonadati</taxon>
        <taxon>Pseudomonadota</taxon>
        <taxon>Alphaproteobacteria</taxon>
        <taxon>Acetobacterales</taxon>
        <taxon>Acetobacteraceae</taxon>
        <taxon>Nguyenibacter</taxon>
    </lineage>
</organism>
<keyword evidence="1" id="KW-1133">Transmembrane helix</keyword>
<dbReference type="AlphaFoldDB" id="A0A7Y7IVN5"/>
<dbReference type="Proteomes" id="UP001449795">
    <property type="component" value="Chromosome"/>
</dbReference>
<evidence type="ECO:0000313" key="3">
    <source>
        <dbReference type="EMBL" id="XAE43667.1"/>
    </source>
</evidence>
<reference evidence="3 5" key="2">
    <citation type="submission" date="2024-04" db="EMBL/GenBank/DDBJ databases">
        <title>Complete genome sequence of Nguyenibacter vanlangesis HBCM-1154, a strain capable of nitrogen fixation, IAA production, and phosphorus solubilization isolated from sugarcane soil.</title>
        <authorList>
            <person name="MY HANH P."/>
        </authorList>
    </citation>
    <scope>NUCLEOTIDE SEQUENCE [LARGE SCALE GENOMIC DNA]</scope>
    <source>
        <strain evidence="3 5">HBCM 1154</strain>
    </source>
</reference>
<evidence type="ECO:0000313" key="2">
    <source>
        <dbReference type="EMBL" id="NVN10621.1"/>
    </source>
</evidence>
<dbReference type="EMBL" id="CP152276">
    <property type="protein sequence ID" value="XAE43667.1"/>
    <property type="molecule type" value="Genomic_DNA"/>
</dbReference>
<gene>
    <name evidence="3" type="ORF">AAC691_04265</name>
    <name evidence="2" type="ORF">HUK84_05575</name>
</gene>
<keyword evidence="1" id="KW-0812">Transmembrane</keyword>
<name>A0A7Y7IVN5_9PROT</name>